<comment type="caution">
    <text evidence="2">The sequence shown here is derived from an EMBL/GenBank/DDBJ whole genome shotgun (WGS) entry which is preliminary data.</text>
</comment>
<evidence type="ECO:0000313" key="3">
    <source>
        <dbReference type="Proteomes" id="UP000729402"/>
    </source>
</evidence>
<sequence length="106" mass="10942">MTEDGDTQEESLATSGARGARFALLMVRGVDGGAEEKSVGLVVSSTILPPLISTGRAEEVRGDGGGGGAEVADEDAGRGVPAGGHRRGRAGRRWDRRPPPPTPPRR</sequence>
<accession>A0A8J5V8W1</accession>
<gene>
    <name evidence="2" type="ORF">GUJ93_ZPchr0004g40383</name>
</gene>
<feature type="region of interest" description="Disordered" evidence="1">
    <location>
        <begin position="50"/>
        <end position="106"/>
    </location>
</feature>
<reference evidence="2" key="2">
    <citation type="submission" date="2021-02" db="EMBL/GenBank/DDBJ databases">
        <authorList>
            <person name="Kimball J.A."/>
            <person name="Haas M.W."/>
            <person name="Macchietto M."/>
            <person name="Kono T."/>
            <person name="Duquette J."/>
            <person name="Shao M."/>
        </authorList>
    </citation>
    <scope>NUCLEOTIDE SEQUENCE</scope>
    <source>
        <tissue evidence="2">Fresh leaf tissue</tissue>
    </source>
</reference>
<dbReference type="EMBL" id="JAAALK010000285">
    <property type="protein sequence ID" value="KAG8065012.1"/>
    <property type="molecule type" value="Genomic_DNA"/>
</dbReference>
<evidence type="ECO:0000256" key="1">
    <source>
        <dbReference type="SAM" id="MobiDB-lite"/>
    </source>
</evidence>
<dbReference type="AlphaFoldDB" id="A0A8J5V8W1"/>
<reference evidence="2" key="1">
    <citation type="journal article" date="2021" name="bioRxiv">
        <title>Whole Genome Assembly and Annotation of Northern Wild Rice, Zizania palustris L., Supports a Whole Genome Duplication in the Zizania Genus.</title>
        <authorList>
            <person name="Haas M."/>
            <person name="Kono T."/>
            <person name="Macchietto M."/>
            <person name="Millas R."/>
            <person name="McGilp L."/>
            <person name="Shao M."/>
            <person name="Duquette J."/>
            <person name="Hirsch C.N."/>
            <person name="Kimball J."/>
        </authorList>
    </citation>
    <scope>NUCLEOTIDE SEQUENCE</scope>
    <source>
        <tissue evidence="2">Fresh leaf tissue</tissue>
    </source>
</reference>
<name>A0A8J5V8W1_ZIZPA</name>
<evidence type="ECO:0000313" key="2">
    <source>
        <dbReference type="EMBL" id="KAG8065012.1"/>
    </source>
</evidence>
<organism evidence="2 3">
    <name type="scientific">Zizania palustris</name>
    <name type="common">Northern wild rice</name>
    <dbReference type="NCBI Taxonomy" id="103762"/>
    <lineage>
        <taxon>Eukaryota</taxon>
        <taxon>Viridiplantae</taxon>
        <taxon>Streptophyta</taxon>
        <taxon>Embryophyta</taxon>
        <taxon>Tracheophyta</taxon>
        <taxon>Spermatophyta</taxon>
        <taxon>Magnoliopsida</taxon>
        <taxon>Liliopsida</taxon>
        <taxon>Poales</taxon>
        <taxon>Poaceae</taxon>
        <taxon>BOP clade</taxon>
        <taxon>Oryzoideae</taxon>
        <taxon>Oryzeae</taxon>
        <taxon>Zizaniinae</taxon>
        <taxon>Zizania</taxon>
    </lineage>
</organism>
<keyword evidence="3" id="KW-1185">Reference proteome</keyword>
<proteinExistence type="predicted"/>
<dbReference type="Proteomes" id="UP000729402">
    <property type="component" value="Unassembled WGS sequence"/>
</dbReference>
<protein>
    <submittedName>
        <fullName evidence="2">Uncharacterized protein</fullName>
    </submittedName>
</protein>